<reference evidence="1 2" key="1">
    <citation type="submission" date="2024-04" db="EMBL/GenBank/DDBJ databases">
        <title>genome sequences of Mucor flavus KT1a and Helicostylum pulchrum KT1b strains isolated from the surface of a dry-aged beef.</title>
        <authorList>
            <person name="Toyotome T."/>
            <person name="Hosono M."/>
            <person name="Torimaru M."/>
            <person name="Fukuda K."/>
            <person name="Mikami N."/>
        </authorList>
    </citation>
    <scope>NUCLEOTIDE SEQUENCE [LARGE SCALE GENOMIC DNA]</scope>
    <source>
        <strain evidence="1 2">KT1a</strain>
    </source>
</reference>
<organism evidence="1 2">
    <name type="scientific">Mucor flavus</name>
    <dbReference type="NCBI Taxonomy" id="439312"/>
    <lineage>
        <taxon>Eukaryota</taxon>
        <taxon>Fungi</taxon>
        <taxon>Fungi incertae sedis</taxon>
        <taxon>Mucoromycota</taxon>
        <taxon>Mucoromycotina</taxon>
        <taxon>Mucoromycetes</taxon>
        <taxon>Mucorales</taxon>
        <taxon>Mucorineae</taxon>
        <taxon>Mucoraceae</taxon>
        <taxon>Mucor</taxon>
    </lineage>
</organism>
<protein>
    <submittedName>
        <fullName evidence="1">Uncharacterized protein</fullName>
    </submittedName>
</protein>
<dbReference type="EMBL" id="BAABUK010000030">
    <property type="protein sequence ID" value="GAA5816140.1"/>
    <property type="molecule type" value="Genomic_DNA"/>
</dbReference>
<name>A0ABP9ZAJ0_9FUNG</name>
<keyword evidence="2" id="KW-1185">Reference proteome</keyword>
<sequence>MYGMLVYLEEYNNGQITAFNEVQTEATYACQSRSNNSRTYLQENTDTKIEDCFRPEMATYIKKYKMFSLTPLYSFTLEYAEINIVHLKSLLPKVRRELQSDDTINEGDNENKHERATYFFSQVFDFDSVRLDSKKKILKPFEQDDILPLVALGDAVFPTSMKGTLPGLARHLVKLLKQAEYEGLLVTVPVTEYMASRT</sequence>
<proteinExistence type="predicted"/>
<accession>A0ABP9ZAJ0</accession>
<comment type="caution">
    <text evidence="1">The sequence shown here is derived from an EMBL/GenBank/DDBJ whole genome shotgun (WGS) entry which is preliminary data.</text>
</comment>
<dbReference type="Proteomes" id="UP001473302">
    <property type="component" value="Unassembled WGS sequence"/>
</dbReference>
<evidence type="ECO:0000313" key="1">
    <source>
        <dbReference type="EMBL" id="GAA5816140.1"/>
    </source>
</evidence>
<evidence type="ECO:0000313" key="2">
    <source>
        <dbReference type="Proteomes" id="UP001473302"/>
    </source>
</evidence>
<gene>
    <name evidence="1" type="ORF">MFLAVUS_009666</name>
</gene>